<comment type="caution">
    <text evidence="1">The sequence shown here is derived from an EMBL/GenBank/DDBJ whole genome shotgun (WGS) entry which is preliminary data.</text>
</comment>
<evidence type="ECO:0000313" key="1">
    <source>
        <dbReference type="EMBL" id="KAL3632667.1"/>
    </source>
</evidence>
<organism evidence="1 2">
    <name type="scientific">Castilleja foliolosa</name>
    <dbReference type="NCBI Taxonomy" id="1961234"/>
    <lineage>
        <taxon>Eukaryota</taxon>
        <taxon>Viridiplantae</taxon>
        <taxon>Streptophyta</taxon>
        <taxon>Embryophyta</taxon>
        <taxon>Tracheophyta</taxon>
        <taxon>Spermatophyta</taxon>
        <taxon>Magnoliopsida</taxon>
        <taxon>eudicotyledons</taxon>
        <taxon>Gunneridae</taxon>
        <taxon>Pentapetalae</taxon>
        <taxon>asterids</taxon>
        <taxon>lamiids</taxon>
        <taxon>Lamiales</taxon>
        <taxon>Orobanchaceae</taxon>
        <taxon>Pedicularideae</taxon>
        <taxon>Castillejinae</taxon>
        <taxon>Castilleja</taxon>
    </lineage>
</organism>
<dbReference type="EMBL" id="JAVIJP010000032">
    <property type="protein sequence ID" value="KAL3632667.1"/>
    <property type="molecule type" value="Genomic_DNA"/>
</dbReference>
<dbReference type="Proteomes" id="UP001632038">
    <property type="component" value="Unassembled WGS sequence"/>
</dbReference>
<sequence length="33" mass="4042">MRLRPGSPIRSTVAYLRLLLCNSRWYHFKQSYQ</sequence>
<dbReference type="AlphaFoldDB" id="A0ABD3CSQ7"/>
<name>A0ABD3CSQ7_9LAMI</name>
<accession>A0ABD3CSQ7</accession>
<proteinExistence type="predicted"/>
<evidence type="ECO:0000313" key="2">
    <source>
        <dbReference type="Proteomes" id="UP001632038"/>
    </source>
</evidence>
<protein>
    <submittedName>
        <fullName evidence="1">Uncharacterized protein</fullName>
    </submittedName>
</protein>
<keyword evidence="2" id="KW-1185">Reference proteome</keyword>
<gene>
    <name evidence="1" type="ORF">CASFOL_025651</name>
</gene>
<reference evidence="2" key="1">
    <citation type="journal article" date="2024" name="IScience">
        <title>Strigolactones Initiate the Formation of Haustorium-like Structures in Castilleja.</title>
        <authorList>
            <person name="Buerger M."/>
            <person name="Peterson D."/>
            <person name="Chory J."/>
        </authorList>
    </citation>
    <scope>NUCLEOTIDE SEQUENCE [LARGE SCALE GENOMIC DNA]</scope>
</reference>